<protein>
    <recommendedName>
        <fullName evidence="1">Glutamine amidotransferase type-2 domain-containing protein</fullName>
    </recommendedName>
</protein>
<dbReference type="EMBL" id="MN739628">
    <property type="protein sequence ID" value="QHT16967.1"/>
    <property type="molecule type" value="Genomic_DNA"/>
</dbReference>
<dbReference type="SUPFAM" id="SSF56235">
    <property type="entry name" value="N-terminal nucleophile aminohydrolases (Ntn hydrolases)"/>
    <property type="match status" value="1"/>
</dbReference>
<dbReference type="Gene3D" id="3.60.20.10">
    <property type="entry name" value="Glutamine Phosphoribosylpyrophosphate, subunit 1, domain 1"/>
    <property type="match status" value="1"/>
</dbReference>
<evidence type="ECO:0000259" key="1">
    <source>
        <dbReference type="Pfam" id="PF13537"/>
    </source>
</evidence>
<name>A0A6C0DKB5_9ZZZZ</name>
<reference evidence="2" key="1">
    <citation type="journal article" date="2020" name="Nature">
        <title>Giant virus diversity and host interactions through global metagenomics.</title>
        <authorList>
            <person name="Schulz F."/>
            <person name="Roux S."/>
            <person name="Paez-Espino D."/>
            <person name="Jungbluth S."/>
            <person name="Walsh D.A."/>
            <person name="Denef V.J."/>
            <person name="McMahon K.D."/>
            <person name="Konstantinidis K.T."/>
            <person name="Eloe-Fadrosh E.A."/>
            <person name="Kyrpides N.C."/>
            <person name="Woyke T."/>
        </authorList>
    </citation>
    <scope>NUCLEOTIDE SEQUENCE</scope>
    <source>
        <strain evidence="2">GVMAG-M-3300023174-207</strain>
    </source>
</reference>
<evidence type="ECO:0000313" key="2">
    <source>
        <dbReference type="EMBL" id="QHT16967.1"/>
    </source>
</evidence>
<dbReference type="InterPro" id="IPR017932">
    <property type="entry name" value="GATase_2_dom"/>
</dbReference>
<proteinExistence type="predicted"/>
<organism evidence="2">
    <name type="scientific">viral metagenome</name>
    <dbReference type="NCBI Taxonomy" id="1070528"/>
    <lineage>
        <taxon>unclassified sequences</taxon>
        <taxon>metagenomes</taxon>
        <taxon>organismal metagenomes</taxon>
    </lineage>
</organism>
<dbReference type="AlphaFoldDB" id="A0A6C0DKB5"/>
<feature type="domain" description="Glutamine amidotransferase type-2" evidence="1">
    <location>
        <begin position="22"/>
        <end position="116"/>
    </location>
</feature>
<sequence>MEGYIEGDHIELINKFTVSYIKETYHIFFKGRIYNLLSLSITFVHDEKQDIRKTIFELFERYNFNFKNLNDALNGDYALVIIKEVNNAIKEIWMSTDHIGNVKLYYFTQGNKIRFSLRPFETADTAFVRDPLVMPGGFMTHLRLDNEGNIKEEIFMEYEEEYIGDRITDLRSAYVLIGFTLDCIIEKRLKYTKKVYKGESMEDKYILKLVSNEDIEEVEEKGKNVISGKYEGEEGIYPFYDKTFLRLMSRVEESIREELFKRLYS</sequence>
<dbReference type="InterPro" id="IPR029055">
    <property type="entry name" value="Ntn_hydrolases_N"/>
</dbReference>
<dbReference type="Pfam" id="PF13537">
    <property type="entry name" value="GATase_7"/>
    <property type="match status" value="1"/>
</dbReference>
<accession>A0A6C0DKB5</accession>